<feature type="transmembrane region" description="Helical" evidence="1">
    <location>
        <begin position="63"/>
        <end position="84"/>
    </location>
</feature>
<reference evidence="2" key="1">
    <citation type="submission" date="2007-06" db="EMBL/GenBank/DDBJ databases">
        <title>Complete sequence of Methanococcus aeolicus Nankai-3.</title>
        <authorList>
            <consortium name="US DOE Joint Genome Institute"/>
            <person name="Copeland A."/>
            <person name="Lucas S."/>
            <person name="Lapidus A."/>
            <person name="Barry K."/>
            <person name="Glavina del Rio T."/>
            <person name="Dalin E."/>
            <person name="Tice H."/>
            <person name="Pitluck S."/>
            <person name="Chain P."/>
            <person name="Malfatti S."/>
            <person name="Shin M."/>
            <person name="Vergez L."/>
            <person name="Schmutz J."/>
            <person name="Larimer F."/>
            <person name="Land M."/>
            <person name="Hauser L."/>
            <person name="Kyrpides N."/>
            <person name="Lykidis A."/>
            <person name="Sieprawska-Lupa M."/>
            <person name="Whitman W.B."/>
            <person name="Richardson P."/>
        </authorList>
    </citation>
    <scope>NUCLEOTIDE SEQUENCE [LARGE SCALE GENOMIC DNA]</scope>
    <source>
        <strain evidence="2">Nankai-3</strain>
    </source>
</reference>
<dbReference type="Pfam" id="PF09878">
    <property type="entry name" value="EhaG"/>
    <property type="match status" value="1"/>
</dbReference>
<keyword evidence="1" id="KW-0472">Membrane</keyword>
<dbReference type="AlphaFoldDB" id="A6UTX8"/>
<keyword evidence="1" id="KW-0812">Transmembrane</keyword>
<proteinExistence type="predicted"/>
<dbReference type="KEGG" id="mae:Maeo_0363"/>
<dbReference type="HOGENOM" id="CLU_1369520_0_0_2"/>
<dbReference type="OrthoDB" id="65410at2157"/>
<sequence>MDITLLYNSTVFTGFIVGILSLFAISSSGKNNNSDLDMVIYTNIVECAMVVIIAAVGTDLAEALILPGLVIGMAELLAVSEVLVNRNEHRQKDKEIIEINQRYNLINKNNIKQHKLLEEFLAKDEAHAKISINKMEVLYTAPKFMAIVLVVYGAILTGFTGGAVIACGLLFYLLSQRVLEKEVPFPKLKVYWEGISGFSGIMWAIWIFGFIGLYLFPQHYIYFLLIAGCALALKVGSKLGLMGDLLDR</sequence>
<evidence type="ECO:0008006" key="4">
    <source>
        <dbReference type="Google" id="ProtNLM"/>
    </source>
</evidence>
<dbReference type="GeneID" id="5327762"/>
<gene>
    <name evidence="2" type="ordered locus">Maeo_0363</name>
</gene>
<accession>A6UTX8</accession>
<dbReference type="Proteomes" id="UP000001106">
    <property type="component" value="Chromosome"/>
</dbReference>
<evidence type="ECO:0000313" key="2">
    <source>
        <dbReference type="EMBL" id="ABR55950.1"/>
    </source>
</evidence>
<feature type="transmembrane region" description="Helical" evidence="1">
    <location>
        <begin position="6"/>
        <end position="26"/>
    </location>
</feature>
<dbReference type="eggNOG" id="arCOG04832">
    <property type="taxonomic scope" value="Archaea"/>
</dbReference>
<keyword evidence="3" id="KW-1185">Reference proteome</keyword>
<feature type="transmembrane region" description="Helical" evidence="1">
    <location>
        <begin position="38"/>
        <end position="57"/>
    </location>
</feature>
<organism evidence="2 3">
    <name type="scientific">Methanococcus aeolicus (strain ATCC BAA-1280 / DSM 17508 / OCM 812 / Nankai-3)</name>
    <dbReference type="NCBI Taxonomy" id="419665"/>
    <lineage>
        <taxon>Archaea</taxon>
        <taxon>Methanobacteriati</taxon>
        <taxon>Methanobacteriota</taxon>
        <taxon>Methanomada group</taxon>
        <taxon>Methanococci</taxon>
        <taxon>Methanococcales</taxon>
        <taxon>Methanococcaceae</taxon>
        <taxon>Methanococcus</taxon>
    </lineage>
</organism>
<name>A6UTX8_META3</name>
<dbReference type="RefSeq" id="WP_011973082.1">
    <property type="nucleotide sequence ID" value="NC_009635.1"/>
</dbReference>
<feature type="transmembrane region" description="Helical" evidence="1">
    <location>
        <begin position="144"/>
        <end position="174"/>
    </location>
</feature>
<evidence type="ECO:0000256" key="1">
    <source>
        <dbReference type="SAM" id="Phobius"/>
    </source>
</evidence>
<feature type="transmembrane region" description="Helical" evidence="1">
    <location>
        <begin position="221"/>
        <end position="241"/>
    </location>
</feature>
<feature type="transmembrane region" description="Helical" evidence="1">
    <location>
        <begin position="194"/>
        <end position="216"/>
    </location>
</feature>
<keyword evidence="1" id="KW-1133">Transmembrane helix</keyword>
<dbReference type="InterPro" id="IPR019212">
    <property type="entry name" value="EhaG-like"/>
</dbReference>
<dbReference type="EMBL" id="CP000743">
    <property type="protein sequence ID" value="ABR55950.1"/>
    <property type="molecule type" value="Genomic_DNA"/>
</dbReference>
<evidence type="ECO:0000313" key="3">
    <source>
        <dbReference type="Proteomes" id="UP000001106"/>
    </source>
</evidence>
<protein>
    <recommendedName>
        <fullName evidence="4">Membrane-bound hydrogenase subunit ehaG</fullName>
    </recommendedName>
</protein>
<dbReference type="STRING" id="419665.Maeo_0363"/>